<dbReference type="FunCoup" id="B4MQI2">
    <property type="interactions" value="4"/>
</dbReference>
<accession>B4MQI2</accession>
<keyword evidence="1" id="KW-1133">Transmembrane helix</keyword>
<dbReference type="HOGENOM" id="CLU_092181_0_0_1"/>
<dbReference type="EMBL" id="CH963849">
    <property type="protein sequence ID" value="EDW74371.1"/>
    <property type="molecule type" value="Genomic_DNA"/>
</dbReference>
<feature type="transmembrane region" description="Helical" evidence="1">
    <location>
        <begin position="56"/>
        <end position="78"/>
    </location>
</feature>
<dbReference type="InParanoid" id="B4MQI2"/>
<dbReference type="OrthoDB" id="7871305at2759"/>
<dbReference type="KEGG" id="dwi:6640314"/>
<dbReference type="PhylomeDB" id="B4MQI2"/>
<keyword evidence="1" id="KW-0472">Membrane</keyword>
<keyword evidence="3" id="KW-1185">Reference proteome</keyword>
<name>B4MQI2_DROWI</name>
<organism evidence="3">
    <name type="scientific">Drosophila willistoni</name>
    <name type="common">Fruit fly</name>
    <dbReference type="NCBI Taxonomy" id="7260"/>
    <lineage>
        <taxon>Eukaryota</taxon>
        <taxon>Metazoa</taxon>
        <taxon>Ecdysozoa</taxon>
        <taxon>Arthropoda</taxon>
        <taxon>Hexapoda</taxon>
        <taxon>Insecta</taxon>
        <taxon>Pterygota</taxon>
        <taxon>Neoptera</taxon>
        <taxon>Endopterygota</taxon>
        <taxon>Diptera</taxon>
        <taxon>Brachycera</taxon>
        <taxon>Muscomorpha</taxon>
        <taxon>Ephydroidea</taxon>
        <taxon>Drosophilidae</taxon>
        <taxon>Drosophila</taxon>
        <taxon>Sophophora</taxon>
    </lineage>
</organism>
<sequence>MAPSVNTTATTSYYTINITDYKTSIVYNSSWETTTPFNDYPNEDYDAPFYYFYPTYGVYVFLVFLFIFLLPTALIISAMQRKKEANARALALQRQRARRQMEINVTNNNNCSGGGSGVSNMCPVIDEPNNITILPKTLDLPPSYDEAAFYPNKDQSLSGAASTLTILTSTNMESSNPSLAAAAGVVSPNEPPPVYEVGNTVTTTTSTTTTTMRVV</sequence>
<gene>
    <name evidence="2" type="primary">Dwil\GK21879</name>
    <name evidence="2" type="ORF">Dwil_GK21879</name>
</gene>
<dbReference type="AlphaFoldDB" id="B4MQI2"/>
<keyword evidence="1" id="KW-0812">Transmembrane</keyword>
<evidence type="ECO:0000313" key="3">
    <source>
        <dbReference type="Proteomes" id="UP000007798"/>
    </source>
</evidence>
<evidence type="ECO:0000256" key="1">
    <source>
        <dbReference type="SAM" id="Phobius"/>
    </source>
</evidence>
<proteinExistence type="predicted"/>
<evidence type="ECO:0000313" key="2">
    <source>
        <dbReference type="EMBL" id="EDW74371.1"/>
    </source>
</evidence>
<protein>
    <submittedName>
        <fullName evidence="2">GK21879</fullName>
    </submittedName>
</protein>
<dbReference type="eggNOG" id="ENOG502TCGH">
    <property type="taxonomic scope" value="Eukaryota"/>
</dbReference>
<dbReference type="Proteomes" id="UP000007798">
    <property type="component" value="Unassembled WGS sequence"/>
</dbReference>
<reference evidence="2 3" key="1">
    <citation type="journal article" date="2007" name="Nature">
        <title>Evolution of genes and genomes on the Drosophila phylogeny.</title>
        <authorList>
            <consortium name="Drosophila 12 Genomes Consortium"/>
            <person name="Clark A.G."/>
            <person name="Eisen M.B."/>
            <person name="Smith D.R."/>
            <person name="Bergman C.M."/>
            <person name="Oliver B."/>
            <person name="Markow T.A."/>
            <person name="Kaufman T.C."/>
            <person name="Kellis M."/>
            <person name="Gelbart W."/>
            <person name="Iyer V.N."/>
            <person name="Pollard D.A."/>
            <person name="Sackton T.B."/>
            <person name="Larracuente A.M."/>
            <person name="Singh N.D."/>
            <person name="Abad J.P."/>
            <person name="Abt D.N."/>
            <person name="Adryan B."/>
            <person name="Aguade M."/>
            <person name="Akashi H."/>
            <person name="Anderson W.W."/>
            <person name="Aquadro C.F."/>
            <person name="Ardell D.H."/>
            <person name="Arguello R."/>
            <person name="Artieri C.G."/>
            <person name="Barbash D.A."/>
            <person name="Barker D."/>
            <person name="Barsanti P."/>
            <person name="Batterham P."/>
            <person name="Batzoglou S."/>
            <person name="Begun D."/>
            <person name="Bhutkar A."/>
            <person name="Blanco E."/>
            <person name="Bosak S.A."/>
            <person name="Bradley R.K."/>
            <person name="Brand A.D."/>
            <person name="Brent M.R."/>
            <person name="Brooks A.N."/>
            <person name="Brown R.H."/>
            <person name="Butlin R.K."/>
            <person name="Caggese C."/>
            <person name="Calvi B.R."/>
            <person name="Bernardo de Carvalho A."/>
            <person name="Caspi A."/>
            <person name="Castrezana S."/>
            <person name="Celniker S.E."/>
            <person name="Chang J.L."/>
            <person name="Chapple C."/>
            <person name="Chatterji S."/>
            <person name="Chinwalla A."/>
            <person name="Civetta A."/>
            <person name="Clifton S.W."/>
            <person name="Comeron J.M."/>
            <person name="Costello J.C."/>
            <person name="Coyne J.A."/>
            <person name="Daub J."/>
            <person name="David R.G."/>
            <person name="Delcher A.L."/>
            <person name="Delehaunty K."/>
            <person name="Do C.B."/>
            <person name="Ebling H."/>
            <person name="Edwards K."/>
            <person name="Eickbush T."/>
            <person name="Evans J.D."/>
            <person name="Filipski A."/>
            <person name="Findeiss S."/>
            <person name="Freyhult E."/>
            <person name="Fulton L."/>
            <person name="Fulton R."/>
            <person name="Garcia A.C."/>
            <person name="Gardiner A."/>
            <person name="Garfield D.A."/>
            <person name="Garvin B.E."/>
            <person name="Gibson G."/>
            <person name="Gilbert D."/>
            <person name="Gnerre S."/>
            <person name="Godfrey J."/>
            <person name="Good R."/>
            <person name="Gotea V."/>
            <person name="Gravely B."/>
            <person name="Greenberg A.J."/>
            <person name="Griffiths-Jones S."/>
            <person name="Gross S."/>
            <person name="Guigo R."/>
            <person name="Gustafson E.A."/>
            <person name="Haerty W."/>
            <person name="Hahn M.W."/>
            <person name="Halligan D.L."/>
            <person name="Halpern A.L."/>
            <person name="Halter G.M."/>
            <person name="Han M.V."/>
            <person name="Heger A."/>
            <person name="Hillier L."/>
            <person name="Hinrichs A.S."/>
            <person name="Holmes I."/>
            <person name="Hoskins R.A."/>
            <person name="Hubisz M.J."/>
            <person name="Hultmark D."/>
            <person name="Huntley M.A."/>
            <person name="Jaffe D.B."/>
            <person name="Jagadeeshan S."/>
            <person name="Jeck W.R."/>
            <person name="Johnson J."/>
            <person name="Jones C.D."/>
            <person name="Jordan W.C."/>
            <person name="Karpen G.H."/>
            <person name="Kataoka E."/>
            <person name="Keightley P.D."/>
            <person name="Kheradpour P."/>
            <person name="Kirkness E.F."/>
            <person name="Koerich L.B."/>
            <person name="Kristiansen K."/>
            <person name="Kudrna D."/>
            <person name="Kulathinal R.J."/>
            <person name="Kumar S."/>
            <person name="Kwok R."/>
            <person name="Lander E."/>
            <person name="Langley C.H."/>
            <person name="Lapoint R."/>
            <person name="Lazzaro B.P."/>
            <person name="Lee S.J."/>
            <person name="Levesque L."/>
            <person name="Li R."/>
            <person name="Lin C.F."/>
            <person name="Lin M.F."/>
            <person name="Lindblad-Toh K."/>
            <person name="Llopart A."/>
            <person name="Long M."/>
            <person name="Low L."/>
            <person name="Lozovsky E."/>
            <person name="Lu J."/>
            <person name="Luo M."/>
            <person name="Machado C.A."/>
            <person name="Makalowski W."/>
            <person name="Marzo M."/>
            <person name="Matsuda M."/>
            <person name="Matzkin L."/>
            <person name="McAllister B."/>
            <person name="McBride C.S."/>
            <person name="McKernan B."/>
            <person name="McKernan K."/>
            <person name="Mendez-Lago M."/>
            <person name="Minx P."/>
            <person name="Mollenhauer M.U."/>
            <person name="Montooth K."/>
            <person name="Mount S.M."/>
            <person name="Mu X."/>
            <person name="Myers E."/>
            <person name="Negre B."/>
            <person name="Newfeld S."/>
            <person name="Nielsen R."/>
            <person name="Noor M.A."/>
            <person name="O'Grady P."/>
            <person name="Pachter L."/>
            <person name="Papaceit M."/>
            <person name="Parisi M.J."/>
            <person name="Parisi M."/>
            <person name="Parts L."/>
            <person name="Pedersen J.S."/>
            <person name="Pesole G."/>
            <person name="Phillippy A.M."/>
            <person name="Ponting C.P."/>
            <person name="Pop M."/>
            <person name="Porcelli D."/>
            <person name="Powell J.R."/>
            <person name="Prohaska S."/>
            <person name="Pruitt K."/>
            <person name="Puig M."/>
            <person name="Quesneville H."/>
            <person name="Ram K.R."/>
            <person name="Rand D."/>
            <person name="Rasmussen M.D."/>
            <person name="Reed L.K."/>
            <person name="Reenan R."/>
            <person name="Reily A."/>
            <person name="Remington K.A."/>
            <person name="Rieger T.T."/>
            <person name="Ritchie M.G."/>
            <person name="Robin C."/>
            <person name="Rogers Y.H."/>
            <person name="Rohde C."/>
            <person name="Rozas J."/>
            <person name="Rubenfield M.J."/>
            <person name="Ruiz A."/>
            <person name="Russo S."/>
            <person name="Salzberg S.L."/>
            <person name="Sanchez-Gracia A."/>
            <person name="Saranga D.J."/>
            <person name="Sato H."/>
            <person name="Schaeffer S.W."/>
            <person name="Schatz M.C."/>
            <person name="Schlenke T."/>
            <person name="Schwartz R."/>
            <person name="Segarra C."/>
            <person name="Singh R.S."/>
            <person name="Sirot L."/>
            <person name="Sirota M."/>
            <person name="Sisneros N.B."/>
            <person name="Smith C.D."/>
            <person name="Smith T.F."/>
            <person name="Spieth J."/>
            <person name="Stage D.E."/>
            <person name="Stark A."/>
            <person name="Stephan W."/>
            <person name="Strausberg R.L."/>
            <person name="Strempel S."/>
            <person name="Sturgill D."/>
            <person name="Sutton G."/>
            <person name="Sutton G.G."/>
            <person name="Tao W."/>
            <person name="Teichmann S."/>
            <person name="Tobari Y.N."/>
            <person name="Tomimura Y."/>
            <person name="Tsolas J.M."/>
            <person name="Valente V.L."/>
            <person name="Venter E."/>
            <person name="Venter J.C."/>
            <person name="Vicario S."/>
            <person name="Vieira F.G."/>
            <person name="Vilella A.J."/>
            <person name="Villasante A."/>
            <person name="Walenz B."/>
            <person name="Wang J."/>
            <person name="Wasserman M."/>
            <person name="Watts T."/>
            <person name="Wilson D."/>
            <person name="Wilson R.K."/>
            <person name="Wing R.A."/>
            <person name="Wolfner M.F."/>
            <person name="Wong A."/>
            <person name="Wong G.K."/>
            <person name="Wu C.I."/>
            <person name="Wu G."/>
            <person name="Yamamoto D."/>
            <person name="Yang H.P."/>
            <person name="Yang S.P."/>
            <person name="Yorke J.A."/>
            <person name="Yoshida K."/>
            <person name="Zdobnov E."/>
            <person name="Zhang P."/>
            <person name="Zhang Y."/>
            <person name="Zimin A.V."/>
            <person name="Baldwin J."/>
            <person name="Abdouelleil A."/>
            <person name="Abdulkadir J."/>
            <person name="Abebe A."/>
            <person name="Abera B."/>
            <person name="Abreu J."/>
            <person name="Acer S.C."/>
            <person name="Aftuck L."/>
            <person name="Alexander A."/>
            <person name="An P."/>
            <person name="Anderson E."/>
            <person name="Anderson S."/>
            <person name="Arachi H."/>
            <person name="Azer M."/>
            <person name="Bachantsang P."/>
            <person name="Barry A."/>
            <person name="Bayul T."/>
            <person name="Berlin A."/>
            <person name="Bessette D."/>
            <person name="Bloom T."/>
            <person name="Blye J."/>
            <person name="Boguslavskiy L."/>
            <person name="Bonnet C."/>
            <person name="Boukhgalter B."/>
            <person name="Bourzgui I."/>
            <person name="Brown A."/>
            <person name="Cahill P."/>
            <person name="Channer S."/>
            <person name="Cheshatsang Y."/>
            <person name="Chuda L."/>
            <person name="Citroen M."/>
            <person name="Collymore A."/>
            <person name="Cooke P."/>
            <person name="Costello M."/>
            <person name="D'Aco K."/>
            <person name="Daza R."/>
            <person name="De Haan G."/>
            <person name="DeGray S."/>
            <person name="DeMaso C."/>
            <person name="Dhargay N."/>
            <person name="Dooley K."/>
            <person name="Dooley E."/>
            <person name="Doricent M."/>
            <person name="Dorje P."/>
            <person name="Dorjee K."/>
            <person name="Dupes A."/>
            <person name="Elong R."/>
            <person name="Falk J."/>
            <person name="Farina A."/>
            <person name="Faro S."/>
            <person name="Ferguson D."/>
            <person name="Fisher S."/>
            <person name="Foley C.D."/>
            <person name="Franke A."/>
            <person name="Friedrich D."/>
            <person name="Gadbois L."/>
            <person name="Gearin G."/>
            <person name="Gearin C.R."/>
            <person name="Giannoukos G."/>
            <person name="Goode T."/>
            <person name="Graham J."/>
            <person name="Grandbois E."/>
            <person name="Grewal S."/>
            <person name="Gyaltsen K."/>
            <person name="Hafez N."/>
            <person name="Hagos B."/>
            <person name="Hall J."/>
            <person name="Henson C."/>
            <person name="Hollinger A."/>
            <person name="Honan T."/>
            <person name="Huard M.D."/>
            <person name="Hughes L."/>
            <person name="Hurhula B."/>
            <person name="Husby M.E."/>
            <person name="Kamat A."/>
            <person name="Kanga B."/>
            <person name="Kashin S."/>
            <person name="Khazanovich D."/>
            <person name="Kisner P."/>
            <person name="Lance K."/>
            <person name="Lara M."/>
            <person name="Lee W."/>
            <person name="Lennon N."/>
            <person name="Letendre F."/>
            <person name="LeVine R."/>
            <person name="Lipovsky A."/>
            <person name="Liu X."/>
            <person name="Liu J."/>
            <person name="Liu S."/>
            <person name="Lokyitsang T."/>
            <person name="Lokyitsang Y."/>
            <person name="Lubonja R."/>
            <person name="Lui A."/>
            <person name="MacDonald P."/>
            <person name="Magnisalis V."/>
            <person name="Maru K."/>
            <person name="Matthews C."/>
            <person name="McCusker W."/>
            <person name="McDonough S."/>
            <person name="Mehta T."/>
            <person name="Meldrim J."/>
            <person name="Meneus L."/>
            <person name="Mihai O."/>
            <person name="Mihalev A."/>
            <person name="Mihova T."/>
            <person name="Mittelman R."/>
            <person name="Mlenga V."/>
            <person name="Montmayeur A."/>
            <person name="Mulrain L."/>
            <person name="Navidi A."/>
            <person name="Naylor J."/>
            <person name="Negash T."/>
            <person name="Nguyen T."/>
            <person name="Nguyen N."/>
            <person name="Nicol R."/>
            <person name="Norbu C."/>
            <person name="Norbu N."/>
            <person name="Novod N."/>
            <person name="O'Neill B."/>
            <person name="Osman S."/>
            <person name="Markiewicz E."/>
            <person name="Oyono O.L."/>
            <person name="Patti C."/>
            <person name="Phunkhang P."/>
            <person name="Pierre F."/>
            <person name="Priest M."/>
            <person name="Raghuraman S."/>
            <person name="Rege F."/>
            <person name="Reyes R."/>
            <person name="Rise C."/>
            <person name="Rogov P."/>
            <person name="Ross K."/>
            <person name="Ryan E."/>
            <person name="Settipalli S."/>
            <person name="Shea T."/>
            <person name="Sherpa N."/>
            <person name="Shi L."/>
            <person name="Shih D."/>
            <person name="Sparrow T."/>
            <person name="Spaulding J."/>
            <person name="Stalker J."/>
            <person name="Stange-Thomann N."/>
            <person name="Stavropoulos S."/>
            <person name="Stone C."/>
            <person name="Strader C."/>
            <person name="Tesfaye S."/>
            <person name="Thomson T."/>
            <person name="Thoulutsang Y."/>
            <person name="Thoulutsang D."/>
            <person name="Topham K."/>
            <person name="Topping I."/>
            <person name="Tsamla T."/>
            <person name="Vassiliev H."/>
            <person name="Vo A."/>
            <person name="Wangchuk T."/>
            <person name="Wangdi T."/>
            <person name="Weiand M."/>
            <person name="Wilkinson J."/>
            <person name="Wilson A."/>
            <person name="Yadav S."/>
            <person name="Young G."/>
            <person name="Yu Q."/>
            <person name="Zembek L."/>
            <person name="Zhong D."/>
            <person name="Zimmer A."/>
            <person name="Zwirko Z."/>
            <person name="Jaffe D.B."/>
            <person name="Alvarez P."/>
            <person name="Brockman W."/>
            <person name="Butler J."/>
            <person name="Chin C."/>
            <person name="Gnerre S."/>
            <person name="Grabherr M."/>
            <person name="Kleber M."/>
            <person name="Mauceli E."/>
            <person name="MacCallum I."/>
        </authorList>
    </citation>
    <scope>NUCLEOTIDE SEQUENCE [LARGE SCALE GENOMIC DNA]</scope>
    <source>
        <strain evidence="3">Tucson 14030-0811.24</strain>
    </source>
</reference>
<dbReference type="OMA" id="FPLAMIM"/>